<organism evidence="1 2">
    <name type="scientific">Dickeya solani</name>
    <dbReference type="NCBI Taxonomy" id="1089444"/>
    <lineage>
        <taxon>Bacteria</taxon>
        <taxon>Pseudomonadati</taxon>
        <taxon>Pseudomonadota</taxon>
        <taxon>Gammaproteobacteria</taxon>
        <taxon>Enterobacterales</taxon>
        <taxon>Pectobacteriaceae</taxon>
        <taxon>Dickeya</taxon>
    </lineage>
</organism>
<reference evidence="1 2" key="1">
    <citation type="submission" date="2023-10" db="EMBL/GenBank/DDBJ databases">
        <title>Clonality and diversity in the soft rot Dickeya solani phytopathogen.</title>
        <authorList>
            <person name="Pedron J."/>
            <person name="Van Gijisegem F."/>
            <person name="Portier P."/>
            <person name="Taghouti G."/>
        </authorList>
    </citation>
    <scope>NUCLEOTIDE SEQUENCE [LARGE SCALE GENOMIC DNA]</scope>
    <source>
        <strain evidence="1 2">FVG2-MFV017-A9</strain>
    </source>
</reference>
<dbReference type="EMBL" id="JAWLLM010000015">
    <property type="protein sequence ID" value="MDV7043334.1"/>
    <property type="molecule type" value="Genomic_DNA"/>
</dbReference>
<gene>
    <name evidence="1" type="ORF">RUJ08_14485</name>
</gene>
<accession>A0ABU4EH07</accession>
<name>A0ABU4EH07_9GAMM</name>
<keyword evidence="2" id="KW-1185">Reference proteome</keyword>
<dbReference type="RefSeq" id="WP_196376163.1">
    <property type="nucleotide sequence ID" value="NZ_CP104920.1"/>
</dbReference>
<evidence type="ECO:0000313" key="2">
    <source>
        <dbReference type="Proteomes" id="UP001187868"/>
    </source>
</evidence>
<proteinExistence type="predicted"/>
<protein>
    <submittedName>
        <fullName evidence="1">Zf-TFIIB domain-containing protein</fullName>
    </submittedName>
</protein>
<evidence type="ECO:0000313" key="1">
    <source>
        <dbReference type="EMBL" id="MDV7043334.1"/>
    </source>
</evidence>
<comment type="caution">
    <text evidence="1">The sequence shown here is derived from an EMBL/GenBank/DDBJ whole genome shotgun (WGS) entry which is preliminary data.</text>
</comment>
<sequence>MSESTVTMPHYCPICGAEMQKQTEVIDGETVEVWVCDECGFEEPA</sequence>
<dbReference type="Proteomes" id="UP001187868">
    <property type="component" value="Unassembled WGS sequence"/>
</dbReference>